<feature type="region of interest" description="Disordered" evidence="1">
    <location>
        <begin position="269"/>
        <end position="300"/>
    </location>
</feature>
<comment type="caution">
    <text evidence="2">The sequence shown here is derived from an EMBL/GenBank/DDBJ whole genome shotgun (WGS) entry which is preliminary data.</text>
</comment>
<feature type="compositionally biased region" description="Polar residues" evidence="1">
    <location>
        <begin position="764"/>
        <end position="796"/>
    </location>
</feature>
<dbReference type="SUPFAM" id="SSF88723">
    <property type="entry name" value="PIN domain-like"/>
    <property type="match status" value="1"/>
</dbReference>
<evidence type="ECO:0000313" key="3">
    <source>
        <dbReference type="Proteomes" id="UP000707451"/>
    </source>
</evidence>
<feature type="region of interest" description="Disordered" evidence="1">
    <location>
        <begin position="761"/>
        <end position="802"/>
    </location>
</feature>
<dbReference type="InterPro" id="IPR029060">
    <property type="entry name" value="PIN-like_dom_sf"/>
</dbReference>
<protein>
    <recommendedName>
        <fullName evidence="4">XPG-I domain-containing protein</fullName>
    </recommendedName>
</protein>
<dbReference type="Proteomes" id="UP000707451">
    <property type="component" value="Unassembled WGS sequence"/>
</dbReference>
<sequence>MSLYLDDPQAVEKSATAEARESKRQKAIEKLSDSLDTFEMRINTGSRVRKWQYDDIKKGLGSSFYWSLDSRKDFAQHMTEQGWIAEVCDTEADVKIARDAQSRDIIISGDSDMLGYANIHTLWRPVSKSVILVYSLPDILKTIGFTRAQLTALAVVSKNDYQRNIKGLDPHLIVAAYLSDPTVISKNKLEATFKDSIRDFIEMRQQVMNPLRPNPTQAVYHALQERFRDLCQKRESLKDVKGSEAQPTPVEEPIGIPRSFNRYRTVESPANVAKDTRVPSPPPEDSGHPALARTRIPRHRERFSFQERTRKRLRAPPPRMKQMTLKFYKQPPETSAKSPPKPKTNVEKAPASAKKPLTEMKKAGLVRSLAWRHPTVSLKVGTINTNTKRVFFGWADINNPLSDYTRIYRALSNDAHSVRVRSTECSRLAADKKREAQRLIGIFVETLRIRMDSAEEALRIELPPEKLTVSEEQRTKARRDAVSDTERKILDHLDLKGFGARDLLPKDKDEDEDKDKGKKEKTSPGIVVNYLIDWLVTSHFYDPVGGEVRSRSRCPILLRADLDHRKLRVPQQAHQQQQANSTSHYLTAAVCIVFRTGVGDWIGSKEPDFIIKHFICDVGSEGLTSRQKKKAGHRAAVRLWTLDDIRSRLQQFLQEDEKKVKKNIKDDDEGEFHPAMYKEKGYPGVDVKDIRTLTLDAGQACIVGAFAHLPEEIAKRVKGKEVAKDLSSSDMEGVVATGPLDPASVSTSSVSSASTMASLLTPLDTSGGSSSNDSAPRSAKNVSSPSISPQPSTANPALSPRPVEQEEEMLKAFYNGPDGKYKRNHWDMQRARHGEFQLIAHRLLGIVGGGLGILSDPSKPVIIGIGLGKFGTKSGLTSLHSTFLSYFVPLGYLLDLQHPDYLYPIAPVGSMPWKEASSGLGTPSTTGSTATKTATTSGLTKVALRSKGQRKRSSTASSLKQAPSKSARN</sequence>
<evidence type="ECO:0008006" key="4">
    <source>
        <dbReference type="Google" id="ProtNLM"/>
    </source>
</evidence>
<dbReference type="OrthoDB" id="2445905at2759"/>
<feature type="region of interest" description="Disordered" evidence="1">
    <location>
        <begin position="916"/>
        <end position="969"/>
    </location>
</feature>
<dbReference type="EMBL" id="JAHRHY010000024">
    <property type="protein sequence ID" value="KAG9061324.1"/>
    <property type="molecule type" value="Genomic_DNA"/>
</dbReference>
<organism evidence="2 3">
    <name type="scientific">Linnemannia hyalina</name>
    <dbReference type="NCBI Taxonomy" id="64524"/>
    <lineage>
        <taxon>Eukaryota</taxon>
        <taxon>Fungi</taxon>
        <taxon>Fungi incertae sedis</taxon>
        <taxon>Mucoromycota</taxon>
        <taxon>Mortierellomycotina</taxon>
        <taxon>Mortierellomycetes</taxon>
        <taxon>Mortierellales</taxon>
        <taxon>Mortierellaceae</taxon>
        <taxon>Linnemannia</taxon>
    </lineage>
</organism>
<feature type="region of interest" description="Disordered" evidence="1">
    <location>
        <begin position="1"/>
        <end position="23"/>
    </location>
</feature>
<feature type="region of interest" description="Disordered" evidence="1">
    <location>
        <begin position="722"/>
        <end position="748"/>
    </location>
</feature>
<feature type="compositionally biased region" description="Polar residues" evidence="1">
    <location>
        <begin position="954"/>
        <end position="969"/>
    </location>
</feature>
<reference evidence="2" key="1">
    <citation type="submission" date="2021-06" db="EMBL/GenBank/DDBJ databases">
        <title>Genome Sequence of Mortierella hyaline Strain SCG-10, a Cold-Adapted, Nitrate-Reducing Fungus Isolated from Soil in Minnesota, USA.</title>
        <authorList>
            <person name="Aldossari N."/>
        </authorList>
    </citation>
    <scope>NUCLEOTIDE SEQUENCE</scope>
    <source>
        <strain evidence="2">SCG-10</strain>
    </source>
</reference>
<feature type="compositionally biased region" description="Low complexity" evidence="1">
    <location>
        <begin position="917"/>
        <end position="941"/>
    </location>
</feature>
<accession>A0A9P7XIX0</accession>
<evidence type="ECO:0000313" key="2">
    <source>
        <dbReference type="EMBL" id="KAG9061324.1"/>
    </source>
</evidence>
<dbReference type="AlphaFoldDB" id="A0A9P7XIX0"/>
<evidence type="ECO:0000256" key="1">
    <source>
        <dbReference type="SAM" id="MobiDB-lite"/>
    </source>
</evidence>
<name>A0A9P7XIX0_9FUNG</name>
<gene>
    <name evidence="2" type="ORF">KI688_007302</name>
</gene>
<proteinExistence type="predicted"/>
<keyword evidence="3" id="KW-1185">Reference proteome</keyword>
<feature type="region of interest" description="Disordered" evidence="1">
    <location>
        <begin position="328"/>
        <end position="354"/>
    </location>
</feature>